<dbReference type="Proteomes" id="UP001497535">
    <property type="component" value="Unassembled WGS sequence"/>
</dbReference>
<proteinExistence type="predicted"/>
<reference evidence="1" key="1">
    <citation type="submission" date="2023-11" db="EMBL/GenBank/DDBJ databases">
        <authorList>
            <person name="Poullet M."/>
        </authorList>
    </citation>
    <scope>NUCLEOTIDE SEQUENCE</scope>
    <source>
        <strain evidence="1">E1834</strain>
    </source>
</reference>
<name>A0ACB1BBV7_MELEN</name>
<keyword evidence="2" id="KW-1185">Reference proteome</keyword>
<organism evidence="1 2">
    <name type="scientific">Meloidogyne enterolobii</name>
    <name type="common">Root-knot nematode worm</name>
    <name type="synonym">Meloidogyne mayaguensis</name>
    <dbReference type="NCBI Taxonomy" id="390850"/>
    <lineage>
        <taxon>Eukaryota</taxon>
        <taxon>Metazoa</taxon>
        <taxon>Ecdysozoa</taxon>
        <taxon>Nematoda</taxon>
        <taxon>Chromadorea</taxon>
        <taxon>Rhabditida</taxon>
        <taxon>Tylenchina</taxon>
        <taxon>Tylenchomorpha</taxon>
        <taxon>Tylenchoidea</taxon>
        <taxon>Meloidogynidae</taxon>
        <taxon>Meloidogyninae</taxon>
        <taxon>Meloidogyne</taxon>
    </lineage>
</organism>
<protein>
    <submittedName>
        <fullName evidence="1">Uncharacterized protein</fullName>
    </submittedName>
</protein>
<dbReference type="EMBL" id="CAVMJV010000467">
    <property type="protein sequence ID" value="CAK5131374.1"/>
    <property type="molecule type" value="Genomic_DNA"/>
</dbReference>
<sequence length="265" mass="29852">MANPFYSEEDQLKENSRSGLGELTYDLLFLIDFLDPVKSYTGGSSNNVEDQIADYEREVEKYLQMSVDSTQRSVMQLDSSDKMAESTARNLLEQREKLERAEKNLDEIHTTTQYTQRSLNSLKSLFGGMFKNKFSRLPKEKPKDGNSFTSSKSADQLSKIVNSDISSGSTSVNNSKSTTLSACGPSLSESSRAQIQGTRWEAMDNQVDQNLDQMSAQLARLRMWGSALGDEVDDQNRMLDRIHTKTERNDAVVRSQEGQMRKLLG</sequence>
<evidence type="ECO:0000313" key="2">
    <source>
        <dbReference type="Proteomes" id="UP001497535"/>
    </source>
</evidence>
<evidence type="ECO:0000313" key="1">
    <source>
        <dbReference type="EMBL" id="CAK5131374.1"/>
    </source>
</evidence>
<gene>
    <name evidence="1" type="ORF">MENTE1834_LOCUS49749</name>
</gene>
<comment type="caution">
    <text evidence="1">The sequence shown here is derived from an EMBL/GenBank/DDBJ whole genome shotgun (WGS) entry which is preliminary data.</text>
</comment>
<accession>A0ACB1BBV7</accession>